<dbReference type="PANTHER" id="PTHR43711:SF31">
    <property type="entry name" value="HISTIDINE KINASE"/>
    <property type="match status" value="1"/>
</dbReference>
<evidence type="ECO:0000313" key="10">
    <source>
        <dbReference type="Proteomes" id="UP000643403"/>
    </source>
</evidence>
<gene>
    <name evidence="9" type="ORF">GCM10008101_18770</name>
</gene>
<dbReference type="CDD" id="cd00082">
    <property type="entry name" value="HisKA"/>
    <property type="match status" value="1"/>
</dbReference>
<evidence type="ECO:0000256" key="7">
    <source>
        <dbReference type="SAM" id="Coils"/>
    </source>
</evidence>
<dbReference type="SMART" id="SM00388">
    <property type="entry name" value="HisKA"/>
    <property type="match status" value="1"/>
</dbReference>
<protein>
    <recommendedName>
        <fullName evidence="2">histidine kinase</fullName>
        <ecNumber evidence="2">2.7.13.3</ecNumber>
    </recommendedName>
</protein>
<comment type="caution">
    <text evidence="9">The sequence shown here is derived from an EMBL/GenBank/DDBJ whole genome shotgun (WGS) entry which is preliminary data.</text>
</comment>
<keyword evidence="7" id="KW-0175">Coiled coil</keyword>
<dbReference type="Gene3D" id="3.30.565.10">
    <property type="entry name" value="Histidine kinase-like ATPase, C-terminal domain"/>
    <property type="match status" value="1"/>
</dbReference>
<evidence type="ECO:0000256" key="3">
    <source>
        <dbReference type="ARBA" id="ARBA00022553"/>
    </source>
</evidence>
<evidence type="ECO:0000256" key="5">
    <source>
        <dbReference type="ARBA" id="ARBA00022777"/>
    </source>
</evidence>
<dbReference type="Gene3D" id="1.10.287.130">
    <property type="match status" value="1"/>
</dbReference>
<dbReference type="InterPro" id="IPR003594">
    <property type="entry name" value="HATPase_dom"/>
</dbReference>
<evidence type="ECO:0000259" key="8">
    <source>
        <dbReference type="PROSITE" id="PS50109"/>
    </source>
</evidence>
<evidence type="ECO:0000313" key="9">
    <source>
        <dbReference type="EMBL" id="GGZ65237.1"/>
    </source>
</evidence>
<dbReference type="SUPFAM" id="SSF55874">
    <property type="entry name" value="ATPase domain of HSP90 chaperone/DNA topoisomerase II/histidine kinase"/>
    <property type="match status" value="1"/>
</dbReference>
<evidence type="ECO:0000256" key="1">
    <source>
        <dbReference type="ARBA" id="ARBA00000085"/>
    </source>
</evidence>
<dbReference type="EC" id="2.7.13.3" evidence="2"/>
<keyword evidence="4" id="KW-0808">Transferase</keyword>
<dbReference type="SUPFAM" id="SSF47384">
    <property type="entry name" value="Homodimeric domain of signal transducing histidine kinase"/>
    <property type="match status" value="1"/>
</dbReference>
<dbReference type="PROSITE" id="PS50109">
    <property type="entry name" value="HIS_KIN"/>
    <property type="match status" value="1"/>
</dbReference>
<evidence type="ECO:0000256" key="6">
    <source>
        <dbReference type="ARBA" id="ARBA00023012"/>
    </source>
</evidence>
<dbReference type="SMART" id="SM00387">
    <property type="entry name" value="HATPase_c"/>
    <property type="match status" value="1"/>
</dbReference>
<keyword evidence="10" id="KW-1185">Reference proteome</keyword>
<dbReference type="Proteomes" id="UP000643403">
    <property type="component" value="Unassembled WGS sequence"/>
</dbReference>
<organism evidence="9 10">
    <name type="scientific">Cognatilysobacter xinjiangensis</name>
    <dbReference type="NCBI Taxonomy" id="546892"/>
    <lineage>
        <taxon>Bacteria</taxon>
        <taxon>Pseudomonadati</taxon>
        <taxon>Pseudomonadota</taxon>
        <taxon>Gammaproteobacteria</taxon>
        <taxon>Lysobacterales</taxon>
        <taxon>Lysobacteraceae</taxon>
        <taxon>Cognatilysobacter</taxon>
    </lineage>
</organism>
<proteinExistence type="predicted"/>
<dbReference type="Pfam" id="PF00512">
    <property type="entry name" value="HisKA"/>
    <property type="match status" value="1"/>
</dbReference>
<dbReference type="PRINTS" id="PR00344">
    <property type="entry name" value="BCTRLSENSOR"/>
</dbReference>
<dbReference type="InterPro" id="IPR003661">
    <property type="entry name" value="HisK_dim/P_dom"/>
</dbReference>
<dbReference type="InterPro" id="IPR005467">
    <property type="entry name" value="His_kinase_dom"/>
</dbReference>
<comment type="catalytic activity">
    <reaction evidence="1">
        <text>ATP + protein L-histidine = ADP + protein N-phospho-L-histidine.</text>
        <dbReference type="EC" id="2.7.13.3"/>
    </reaction>
</comment>
<accession>A0ABQ3C2F4</accession>
<dbReference type="EMBL" id="BMXY01000002">
    <property type="protein sequence ID" value="GGZ65237.1"/>
    <property type="molecule type" value="Genomic_DNA"/>
</dbReference>
<dbReference type="InterPro" id="IPR036097">
    <property type="entry name" value="HisK_dim/P_sf"/>
</dbReference>
<keyword evidence="6" id="KW-0902">Two-component regulatory system</keyword>
<feature type="coiled-coil region" evidence="7">
    <location>
        <begin position="4"/>
        <end position="31"/>
    </location>
</feature>
<evidence type="ECO:0000256" key="4">
    <source>
        <dbReference type="ARBA" id="ARBA00022679"/>
    </source>
</evidence>
<sequence length="288" mass="31631">MNELSELQAHLAAARAQVEALNAELAETNNGVLALYSELDQQAEELRQVSELKSRFLSYMSHEFRTPLVSIQSMARLLLDRLDGPLEPEQERQVGFIQQAAGELSEMVDDLLDLAKVEAGRITISPDWFELIDLFSALRGMFRPIATSGEVAVVFEEPVGVPAMFSDNQKVAQILRNFISNAYKFTEQGSIIVSARKEGEAMIRFSVADTGVGIAPQDLDHLFEDFVQLRSARSHRGTGLGLSLCRRFAELLGGRVEVESTPGVGSTFHAILPCVPPAVPEGSEEDMP</sequence>
<keyword evidence="5" id="KW-0418">Kinase</keyword>
<name>A0ABQ3C2F4_9GAMM</name>
<dbReference type="RefSeq" id="WP_189449266.1">
    <property type="nucleotide sequence ID" value="NZ_BMXY01000002.1"/>
</dbReference>
<keyword evidence="3" id="KW-0597">Phosphoprotein</keyword>
<feature type="domain" description="Histidine kinase" evidence="8">
    <location>
        <begin position="59"/>
        <end position="276"/>
    </location>
</feature>
<dbReference type="Pfam" id="PF02518">
    <property type="entry name" value="HATPase_c"/>
    <property type="match status" value="1"/>
</dbReference>
<dbReference type="InterPro" id="IPR004358">
    <property type="entry name" value="Sig_transdc_His_kin-like_C"/>
</dbReference>
<dbReference type="PANTHER" id="PTHR43711">
    <property type="entry name" value="TWO-COMPONENT HISTIDINE KINASE"/>
    <property type="match status" value="1"/>
</dbReference>
<dbReference type="InterPro" id="IPR050736">
    <property type="entry name" value="Sensor_HK_Regulatory"/>
</dbReference>
<dbReference type="InterPro" id="IPR036890">
    <property type="entry name" value="HATPase_C_sf"/>
</dbReference>
<reference evidence="10" key="1">
    <citation type="journal article" date="2019" name="Int. J. Syst. Evol. Microbiol.">
        <title>The Global Catalogue of Microorganisms (GCM) 10K type strain sequencing project: providing services to taxonomists for standard genome sequencing and annotation.</title>
        <authorList>
            <consortium name="The Broad Institute Genomics Platform"/>
            <consortium name="The Broad Institute Genome Sequencing Center for Infectious Disease"/>
            <person name="Wu L."/>
            <person name="Ma J."/>
        </authorList>
    </citation>
    <scope>NUCLEOTIDE SEQUENCE [LARGE SCALE GENOMIC DNA]</scope>
    <source>
        <strain evidence="10">KCTC 22558</strain>
    </source>
</reference>
<dbReference type="CDD" id="cd16922">
    <property type="entry name" value="HATPase_EvgS-ArcB-TorS-like"/>
    <property type="match status" value="1"/>
</dbReference>
<evidence type="ECO:0000256" key="2">
    <source>
        <dbReference type="ARBA" id="ARBA00012438"/>
    </source>
</evidence>